<dbReference type="Pfam" id="PF20221">
    <property type="entry name" value="DUF6580"/>
    <property type="match status" value="1"/>
</dbReference>
<dbReference type="RefSeq" id="WP_162671578.1">
    <property type="nucleotide sequence ID" value="NZ_LR593886.1"/>
</dbReference>
<sequence>MSREESFSPSSRSWLPRVAVLSVVIALAAVVRVVPHPLNFTPIGAMAIFSGAYFTDRRAALVVPLVALFVGDLFTSLHVLIPVVYASFALNVLVARWLRSHRTVVATATVTLLGALQFFIVTNFACWIAFYPHTVEGLRECYVAALPYFRNTLLGDTVFVGLLFGGWAIAERAFPVLREPAPVAATV</sequence>
<organism evidence="2 3">
    <name type="scientific">Gemmata massiliana</name>
    <dbReference type="NCBI Taxonomy" id="1210884"/>
    <lineage>
        <taxon>Bacteria</taxon>
        <taxon>Pseudomonadati</taxon>
        <taxon>Planctomycetota</taxon>
        <taxon>Planctomycetia</taxon>
        <taxon>Gemmatales</taxon>
        <taxon>Gemmataceae</taxon>
        <taxon>Gemmata</taxon>
    </lineage>
</organism>
<proteinExistence type="predicted"/>
<dbReference type="AlphaFoldDB" id="A0A6P2DB85"/>
<evidence type="ECO:0000313" key="3">
    <source>
        <dbReference type="Proteomes" id="UP000464178"/>
    </source>
</evidence>
<gene>
    <name evidence="2" type="ORF">SOIL9_02920</name>
</gene>
<dbReference type="EMBL" id="LR593886">
    <property type="protein sequence ID" value="VTR98386.1"/>
    <property type="molecule type" value="Genomic_DNA"/>
</dbReference>
<reference evidence="2 3" key="1">
    <citation type="submission" date="2019-05" db="EMBL/GenBank/DDBJ databases">
        <authorList>
            <consortium name="Science for Life Laboratories"/>
        </authorList>
    </citation>
    <scope>NUCLEOTIDE SEQUENCE [LARGE SCALE GENOMIC DNA]</scope>
    <source>
        <strain evidence="2">Soil9</strain>
    </source>
</reference>
<feature type="transmembrane region" description="Helical" evidence="1">
    <location>
        <begin position="14"/>
        <end position="31"/>
    </location>
</feature>
<keyword evidence="3" id="KW-1185">Reference proteome</keyword>
<feature type="transmembrane region" description="Helical" evidence="1">
    <location>
        <begin position="75"/>
        <end position="98"/>
    </location>
</feature>
<name>A0A6P2DB85_9BACT</name>
<keyword evidence="1" id="KW-0812">Transmembrane</keyword>
<feature type="transmembrane region" description="Helical" evidence="1">
    <location>
        <begin position="152"/>
        <end position="170"/>
    </location>
</feature>
<keyword evidence="1" id="KW-0472">Membrane</keyword>
<evidence type="ECO:0000313" key="2">
    <source>
        <dbReference type="EMBL" id="VTR98386.1"/>
    </source>
</evidence>
<keyword evidence="1" id="KW-1133">Transmembrane helix</keyword>
<dbReference type="InterPro" id="IPR046487">
    <property type="entry name" value="DUF6580"/>
</dbReference>
<dbReference type="KEGG" id="gms:SOIL9_02920"/>
<evidence type="ECO:0008006" key="4">
    <source>
        <dbReference type="Google" id="ProtNLM"/>
    </source>
</evidence>
<feature type="transmembrane region" description="Helical" evidence="1">
    <location>
        <begin position="110"/>
        <end position="132"/>
    </location>
</feature>
<accession>A0A6P2DB85</accession>
<protein>
    <recommendedName>
        <fullName evidence="4">Rod shape-determining protein MreD</fullName>
    </recommendedName>
</protein>
<evidence type="ECO:0000256" key="1">
    <source>
        <dbReference type="SAM" id="Phobius"/>
    </source>
</evidence>
<dbReference type="Proteomes" id="UP000464178">
    <property type="component" value="Chromosome"/>
</dbReference>